<dbReference type="AlphaFoldDB" id="A0A9D4GUI7"/>
<evidence type="ECO:0000313" key="3">
    <source>
        <dbReference type="EMBL" id="KAH3821805.1"/>
    </source>
</evidence>
<dbReference type="EMBL" id="JAIWYP010000007">
    <property type="protein sequence ID" value="KAH3793039.1"/>
    <property type="molecule type" value="Genomic_DNA"/>
</dbReference>
<keyword evidence="4" id="KW-1185">Reference proteome</keyword>
<name>A0A9D4GUI7_DREPO</name>
<dbReference type="Proteomes" id="UP000828390">
    <property type="component" value="Unassembled WGS sequence"/>
</dbReference>
<evidence type="ECO:0000313" key="4">
    <source>
        <dbReference type="Proteomes" id="UP000828390"/>
    </source>
</evidence>
<evidence type="ECO:0000313" key="2">
    <source>
        <dbReference type="EMBL" id="KAH3793039.1"/>
    </source>
</evidence>
<organism evidence="3 4">
    <name type="scientific">Dreissena polymorpha</name>
    <name type="common">Zebra mussel</name>
    <name type="synonym">Mytilus polymorpha</name>
    <dbReference type="NCBI Taxonomy" id="45954"/>
    <lineage>
        <taxon>Eukaryota</taxon>
        <taxon>Metazoa</taxon>
        <taxon>Spiralia</taxon>
        <taxon>Lophotrochozoa</taxon>
        <taxon>Mollusca</taxon>
        <taxon>Bivalvia</taxon>
        <taxon>Autobranchia</taxon>
        <taxon>Heteroconchia</taxon>
        <taxon>Euheterodonta</taxon>
        <taxon>Imparidentia</taxon>
        <taxon>Neoheterodontei</taxon>
        <taxon>Myida</taxon>
        <taxon>Dreissenoidea</taxon>
        <taxon>Dreissenidae</taxon>
        <taxon>Dreissena</taxon>
    </lineage>
</organism>
<reference evidence="3" key="1">
    <citation type="journal article" date="2019" name="bioRxiv">
        <title>The Genome of the Zebra Mussel, Dreissena polymorpha: A Resource for Invasive Species Research.</title>
        <authorList>
            <person name="McCartney M.A."/>
            <person name="Auch B."/>
            <person name="Kono T."/>
            <person name="Mallez S."/>
            <person name="Zhang Y."/>
            <person name="Obille A."/>
            <person name="Becker A."/>
            <person name="Abrahante J.E."/>
            <person name="Garbe J."/>
            <person name="Badalamenti J.P."/>
            <person name="Herman A."/>
            <person name="Mangelson H."/>
            <person name="Liachko I."/>
            <person name="Sullivan S."/>
            <person name="Sone E.D."/>
            <person name="Koren S."/>
            <person name="Silverstein K.A.T."/>
            <person name="Beckman K.B."/>
            <person name="Gohl D.M."/>
        </authorList>
    </citation>
    <scope>NUCLEOTIDE SEQUENCE</scope>
    <source>
        <strain evidence="3">Duluth1</strain>
        <tissue evidence="3">Whole animal</tissue>
    </source>
</reference>
<gene>
    <name evidence="1" type="ORF">DPMN_074656</name>
    <name evidence="3" type="ORF">DPMN_123573</name>
    <name evidence="2" type="ORF">DPMN_146541</name>
</gene>
<sequence length="73" mass="8281">MSPYSVPLSTLTLLGKPYAFTDWRKNDAAALEVLQVAALRKDTSLECPSIPPWTTIPHLKKIKEKFDKFLFSD</sequence>
<evidence type="ECO:0000313" key="1">
    <source>
        <dbReference type="EMBL" id="KAH3699696.1"/>
    </source>
</evidence>
<comment type="caution">
    <text evidence="3">The sequence shown here is derived from an EMBL/GenBank/DDBJ whole genome shotgun (WGS) entry which is preliminary data.</text>
</comment>
<protein>
    <submittedName>
        <fullName evidence="3">Uncharacterized protein</fullName>
    </submittedName>
</protein>
<dbReference type="EMBL" id="JAIWYP010000015">
    <property type="protein sequence ID" value="KAH3699696.1"/>
    <property type="molecule type" value="Genomic_DNA"/>
</dbReference>
<accession>A0A9D4GUI7</accession>
<dbReference type="EMBL" id="JAIWYP010000005">
    <property type="protein sequence ID" value="KAH3821805.1"/>
    <property type="molecule type" value="Genomic_DNA"/>
</dbReference>
<proteinExistence type="predicted"/>
<reference evidence="3" key="2">
    <citation type="submission" date="2020-11" db="EMBL/GenBank/DDBJ databases">
        <authorList>
            <person name="McCartney M.A."/>
            <person name="Auch B."/>
            <person name="Kono T."/>
            <person name="Mallez S."/>
            <person name="Becker A."/>
            <person name="Gohl D.M."/>
            <person name="Silverstein K.A.T."/>
            <person name="Koren S."/>
            <person name="Bechman K.B."/>
            <person name="Herman A."/>
            <person name="Abrahante J.E."/>
            <person name="Garbe J."/>
        </authorList>
    </citation>
    <scope>NUCLEOTIDE SEQUENCE</scope>
    <source>
        <strain evidence="3">Duluth1</strain>
        <tissue evidence="3">Whole animal</tissue>
    </source>
</reference>